<feature type="region of interest" description="Disordered" evidence="1">
    <location>
        <begin position="87"/>
        <end position="106"/>
    </location>
</feature>
<dbReference type="AlphaFoldDB" id="A0AA87WFW4"/>
<proteinExistence type="predicted"/>
<organism evidence="2 3">
    <name type="scientific">Bradyrhizobium guangdongense</name>
    <dbReference type="NCBI Taxonomy" id="1325090"/>
    <lineage>
        <taxon>Bacteria</taxon>
        <taxon>Pseudomonadati</taxon>
        <taxon>Pseudomonadota</taxon>
        <taxon>Alphaproteobacteria</taxon>
        <taxon>Hyphomicrobiales</taxon>
        <taxon>Nitrobacteraceae</taxon>
        <taxon>Bradyrhizobium</taxon>
    </lineage>
</organism>
<sequence length="136" mass="15279">MKDLNGNRVAQTLRTQVVLEKLPGRWLLAAQQLQCFWNAEDGPLLNRIAQVFCRVTLKEKAQVLLVDAMLEYVTGLRIVALIDDDGAPGAAQKGSKARQSVPPPLRRQRAIVDRAHELRESRFITEFSPKHDAPVK</sequence>
<reference evidence="2" key="1">
    <citation type="journal article" date="2014" name="Int. J. Syst. Evol. Microbiol.">
        <title>Complete genome sequence of Corynebacterium casei LMG S-19264T (=DSM 44701T), isolated from a smear-ripened cheese.</title>
        <authorList>
            <consortium name="US DOE Joint Genome Institute (JGI-PGF)"/>
            <person name="Walter F."/>
            <person name="Albersmeier A."/>
            <person name="Kalinowski J."/>
            <person name="Ruckert C."/>
        </authorList>
    </citation>
    <scope>NUCLEOTIDE SEQUENCE</scope>
    <source>
        <strain evidence="2">CGMCC 1.15034</strain>
    </source>
</reference>
<protein>
    <submittedName>
        <fullName evidence="2">Uncharacterized protein</fullName>
    </submittedName>
</protein>
<dbReference type="Proteomes" id="UP000625079">
    <property type="component" value="Unassembled WGS sequence"/>
</dbReference>
<comment type="caution">
    <text evidence="2">The sequence shown here is derived from an EMBL/GenBank/DDBJ whole genome shotgun (WGS) entry which is preliminary data.</text>
</comment>
<accession>A0AA87WFW4</accession>
<evidence type="ECO:0000313" key="3">
    <source>
        <dbReference type="Proteomes" id="UP000625079"/>
    </source>
</evidence>
<dbReference type="EMBL" id="BMHC01000027">
    <property type="protein sequence ID" value="GGI32910.1"/>
    <property type="molecule type" value="Genomic_DNA"/>
</dbReference>
<gene>
    <name evidence="2" type="ORF">GCM10010987_71760</name>
</gene>
<name>A0AA87WFW4_9BRAD</name>
<evidence type="ECO:0000256" key="1">
    <source>
        <dbReference type="SAM" id="MobiDB-lite"/>
    </source>
</evidence>
<reference evidence="2" key="2">
    <citation type="submission" date="2022-12" db="EMBL/GenBank/DDBJ databases">
        <authorList>
            <person name="Sun Q."/>
            <person name="Zhou Y."/>
        </authorList>
    </citation>
    <scope>NUCLEOTIDE SEQUENCE</scope>
    <source>
        <strain evidence="2">CGMCC 1.15034</strain>
    </source>
</reference>
<evidence type="ECO:0000313" key="2">
    <source>
        <dbReference type="EMBL" id="GGI32910.1"/>
    </source>
</evidence>